<evidence type="ECO:0000313" key="1">
    <source>
        <dbReference type="EMBL" id="PVY43397.1"/>
    </source>
</evidence>
<name>A0A2U1B4F5_9BACT</name>
<keyword evidence="2" id="KW-1185">Reference proteome</keyword>
<dbReference type="AlphaFoldDB" id="A0A2U1B4F5"/>
<evidence type="ECO:0000313" key="2">
    <source>
        <dbReference type="Proteomes" id="UP000245959"/>
    </source>
</evidence>
<organism evidence="1 2">
    <name type="scientific">Victivallis vadensis</name>
    <dbReference type="NCBI Taxonomy" id="172901"/>
    <lineage>
        <taxon>Bacteria</taxon>
        <taxon>Pseudomonadati</taxon>
        <taxon>Lentisphaerota</taxon>
        <taxon>Lentisphaeria</taxon>
        <taxon>Victivallales</taxon>
        <taxon>Victivallaceae</taxon>
        <taxon>Victivallis</taxon>
    </lineage>
</organism>
<comment type="caution">
    <text evidence="1">The sequence shown here is derived from an EMBL/GenBank/DDBJ whole genome shotgun (WGS) entry which is preliminary data.</text>
</comment>
<dbReference type="SUPFAM" id="SSF51161">
    <property type="entry name" value="Trimeric LpxA-like enzymes"/>
    <property type="match status" value="1"/>
</dbReference>
<sequence>MKAIIICPWEDTLCLREAFGLSSPFLLSIGNKPLLEYVLDFCNLCGIREIRVLQSRPDARLREYYGGGSRWNCEISYGICREGQPLREILLRNAGMIGGDDLFLISGYLFFACRMDAGVKIEVAPDEVRGKVLRGERGLFVAGRERCRNFTLEGLAESRRLRPGDLLSLDSVKNYYELSMRLVSGEARNYVMHSYCRDEDIYIGAGVEIPLRAEVNKPVMLGDNSRLSERTAAGPGAIVGCNSLIDAGTSMINSIVMDNTYVGPELEIRNKIICRNRLIDPYSGTYVDVLDEFILIGVSSRLPGQLFHWAVAMVCGGGILLAQAAPWLLLRPFLSVRPTPGIYFVDHRATRWIRLNLYRAPARIWCDRLFYKFSLHKTHLVVLAMMNRIRLVGNHPLPVSAEVRELLERFGNYHLGVFNYSEMLEHEDDPVQIELDEFYYSHHAGLWFNLKLLCRTLVRNLFRER</sequence>
<dbReference type="Gene3D" id="2.160.10.10">
    <property type="entry name" value="Hexapeptide repeat proteins"/>
    <property type="match status" value="1"/>
</dbReference>
<gene>
    <name evidence="1" type="ORF">C8D82_10982</name>
</gene>
<dbReference type="GeneID" id="78294884"/>
<accession>A0A2U1B4F5</accession>
<dbReference type="SUPFAM" id="SSF53448">
    <property type="entry name" value="Nucleotide-diphospho-sugar transferases"/>
    <property type="match status" value="1"/>
</dbReference>
<dbReference type="OrthoDB" id="593742at2"/>
<proteinExistence type="predicted"/>
<reference evidence="1 2" key="1">
    <citation type="submission" date="2018-04" db="EMBL/GenBank/DDBJ databases">
        <title>Genomic Encyclopedia of Type Strains, Phase IV (KMG-IV): sequencing the most valuable type-strain genomes for metagenomic binning, comparative biology and taxonomic classification.</title>
        <authorList>
            <person name="Goeker M."/>
        </authorList>
    </citation>
    <scope>NUCLEOTIDE SEQUENCE [LARGE SCALE GENOMIC DNA]</scope>
    <source>
        <strain evidence="1 2">DSM 14823</strain>
    </source>
</reference>
<dbReference type="InterPro" id="IPR011004">
    <property type="entry name" value="Trimer_LpxA-like_sf"/>
</dbReference>
<dbReference type="RefSeq" id="WP_116883578.1">
    <property type="nucleotide sequence ID" value="NZ_CABMMC010000037.1"/>
</dbReference>
<protein>
    <submittedName>
        <fullName evidence="1">NDP-sugar pyrophosphorylase family protein</fullName>
    </submittedName>
</protein>
<dbReference type="Proteomes" id="UP000245959">
    <property type="component" value="Unassembled WGS sequence"/>
</dbReference>
<dbReference type="InterPro" id="IPR029044">
    <property type="entry name" value="Nucleotide-diphossugar_trans"/>
</dbReference>
<dbReference type="Gene3D" id="3.90.550.10">
    <property type="entry name" value="Spore Coat Polysaccharide Biosynthesis Protein SpsA, Chain A"/>
    <property type="match status" value="1"/>
</dbReference>
<dbReference type="EMBL" id="QEKH01000009">
    <property type="protein sequence ID" value="PVY43397.1"/>
    <property type="molecule type" value="Genomic_DNA"/>
</dbReference>